<organism evidence="2 3">
    <name type="scientific">Thalassiosira oceanica</name>
    <name type="common">Marine diatom</name>
    <dbReference type="NCBI Taxonomy" id="159749"/>
    <lineage>
        <taxon>Eukaryota</taxon>
        <taxon>Sar</taxon>
        <taxon>Stramenopiles</taxon>
        <taxon>Ochrophyta</taxon>
        <taxon>Bacillariophyta</taxon>
        <taxon>Coscinodiscophyceae</taxon>
        <taxon>Thalassiosirophycidae</taxon>
        <taxon>Thalassiosirales</taxon>
        <taxon>Thalassiosiraceae</taxon>
        <taxon>Thalassiosira</taxon>
    </lineage>
</organism>
<reference evidence="2 3" key="1">
    <citation type="journal article" date="2012" name="Genome Biol.">
        <title>Genome and low-iron response of an oceanic diatom adapted to chronic iron limitation.</title>
        <authorList>
            <person name="Lommer M."/>
            <person name="Specht M."/>
            <person name="Roy A.S."/>
            <person name="Kraemer L."/>
            <person name="Andreson R."/>
            <person name="Gutowska M.A."/>
            <person name="Wolf J."/>
            <person name="Bergner S.V."/>
            <person name="Schilhabel M.B."/>
            <person name="Klostermeier U.C."/>
            <person name="Beiko R.G."/>
            <person name="Rosenstiel P."/>
            <person name="Hippler M."/>
            <person name="Laroche J."/>
        </authorList>
    </citation>
    <scope>NUCLEOTIDE SEQUENCE [LARGE SCALE GENOMIC DNA]</scope>
    <source>
        <strain evidence="2 3">CCMP1005</strain>
    </source>
</reference>
<dbReference type="EMBL" id="AGNL01020843">
    <property type="protein sequence ID" value="EJK60625.1"/>
    <property type="molecule type" value="Genomic_DNA"/>
</dbReference>
<comment type="caution">
    <text evidence="2">The sequence shown here is derived from an EMBL/GenBank/DDBJ whole genome shotgun (WGS) entry which is preliminary data.</text>
</comment>
<gene>
    <name evidence="2" type="ORF">THAOC_18985</name>
</gene>
<evidence type="ECO:0000256" key="1">
    <source>
        <dbReference type="SAM" id="MobiDB-lite"/>
    </source>
</evidence>
<dbReference type="Proteomes" id="UP000266841">
    <property type="component" value="Unassembled WGS sequence"/>
</dbReference>
<proteinExistence type="predicted"/>
<name>K0S5T9_THAOC</name>
<keyword evidence="3" id="KW-1185">Reference proteome</keyword>
<sequence length="282" mass="31784">MGTQQTRRTTDRVGRRFGVSPVVDFVSLSRLHGQQSWATVDRGPPRGGADSHSSVKLTSLRKAKTKINHGHRSHRSGRNRRRLAGVLRRPLRSDPRVPGPPTVAFEGVLPCGRPDQPRARFHVRPAARRHGRARHGRAHGGDDMLRLLRVVYLEVRAVRKPTATSEKRRLQDTHDGAIDLRPGGLHDAVRLHGDRGRVRPERAFFGDQPLSHDRERVGRHGVDVGVPTHLPSAARVLLRPPVPRPHHLRLGILHELRAAVSYTRQIDRGREQQHEARHLHQA</sequence>
<feature type="compositionally biased region" description="Basic residues" evidence="1">
    <location>
        <begin position="59"/>
        <end position="83"/>
    </location>
</feature>
<protein>
    <submittedName>
        <fullName evidence="2">Uncharacterized protein</fullName>
    </submittedName>
</protein>
<feature type="region of interest" description="Disordered" evidence="1">
    <location>
        <begin position="33"/>
        <end position="83"/>
    </location>
</feature>
<dbReference type="AlphaFoldDB" id="K0S5T9"/>
<evidence type="ECO:0000313" key="3">
    <source>
        <dbReference type="Proteomes" id="UP000266841"/>
    </source>
</evidence>
<evidence type="ECO:0000313" key="2">
    <source>
        <dbReference type="EMBL" id="EJK60625.1"/>
    </source>
</evidence>
<accession>K0S5T9</accession>